<organism evidence="4">
    <name type="scientific">Soboliphyme baturini</name>
    <dbReference type="NCBI Taxonomy" id="241478"/>
    <lineage>
        <taxon>Eukaryota</taxon>
        <taxon>Metazoa</taxon>
        <taxon>Ecdysozoa</taxon>
        <taxon>Nematoda</taxon>
        <taxon>Enoplea</taxon>
        <taxon>Dorylaimia</taxon>
        <taxon>Dioctophymatida</taxon>
        <taxon>Dioctophymatoidea</taxon>
        <taxon>Soboliphymatidae</taxon>
        <taxon>Soboliphyme</taxon>
    </lineage>
</organism>
<evidence type="ECO:0000313" key="2">
    <source>
        <dbReference type="EMBL" id="VDP45968.1"/>
    </source>
</evidence>
<evidence type="ECO:0000313" key="3">
    <source>
        <dbReference type="Proteomes" id="UP000270296"/>
    </source>
</evidence>
<evidence type="ECO:0000256" key="1">
    <source>
        <dbReference type="SAM" id="MobiDB-lite"/>
    </source>
</evidence>
<name>A0A183J8G1_9BILA</name>
<proteinExistence type="predicted"/>
<feature type="compositionally biased region" description="Basic and acidic residues" evidence="1">
    <location>
        <begin position="267"/>
        <end position="284"/>
    </location>
</feature>
<gene>
    <name evidence="2" type="ORF">SBAD_LOCUS12159</name>
</gene>
<feature type="compositionally biased region" description="Polar residues" evidence="1">
    <location>
        <begin position="39"/>
        <end position="50"/>
    </location>
</feature>
<dbReference type="Proteomes" id="UP000270296">
    <property type="component" value="Unassembled WGS sequence"/>
</dbReference>
<feature type="compositionally biased region" description="Low complexity" evidence="1">
    <location>
        <begin position="64"/>
        <end position="88"/>
    </location>
</feature>
<reference evidence="2 3" key="2">
    <citation type="submission" date="2018-11" db="EMBL/GenBank/DDBJ databases">
        <authorList>
            <consortium name="Pathogen Informatics"/>
        </authorList>
    </citation>
    <scope>NUCLEOTIDE SEQUENCE [LARGE SCALE GENOMIC DNA]</scope>
</reference>
<feature type="region of interest" description="Disordered" evidence="1">
    <location>
        <begin position="1"/>
        <end position="108"/>
    </location>
</feature>
<dbReference type="EMBL" id="UZAM01017093">
    <property type="protein sequence ID" value="VDP45968.1"/>
    <property type="molecule type" value="Genomic_DNA"/>
</dbReference>
<reference evidence="4" key="1">
    <citation type="submission" date="2016-06" db="UniProtKB">
        <authorList>
            <consortium name="WormBaseParasite"/>
        </authorList>
    </citation>
    <scope>IDENTIFICATION</scope>
</reference>
<evidence type="ECO:0000313" key="4">
    <source>
        <dbReference type="WBParaSite" id="SBAD_0001256401-mRNA-1"/>
    </source>
</evidence>
<sequence>MRESVIVRPKAIASRRGSSVASRNTSTSFKVEPQHADSQRNATSKVSSNGRPDRGSHGTISLQSSLSGGSFELMSSMSSSQRPPSGSLNGDLNSVGTNNSDSCDSAEQFERRSFENAFEMDGSTTGTIKRQPLKSLPAVVGIGGAKLPLTESTKQIHNAATRRKASSSSSLDSCLRTPISDHPKTAPADAAEPSSPPPPSKTISNMNGSLCDDELPPPPLNQMPRSVSIESFNDFPPPPSPLMLQNEATELSLEASYHQVRSGADSPPHEVTMRRTDKGSDRLKPPPPPPPKRSESTRISTRIVSDVGCSSCEICSSDTPVNKESCFRPVVPMKPTAFNNRQSSVNKSRLSTDESSFQNELQRAMQRRLQKLQNMPA</sequence>
<feature type="compositionally biased region" description="Polar residues" evidence="1">
    <location>
        <begin position="16"/>
        <end position="29"/>
    </location>
</feature>
<accession>A0A183J8G1</accession>
<feature type="region of interest" description="Disordered" evidence="1">
    <location>
        <begin position="256"/>
        <end position="298"/>
    </location>
</feature>
<feature type="region of interest" description="Disordered" evidence="1">
    <location>
        <begin position="147"/>
        <end position="244"/>
    </location>
</feature>
<feature type="compositionally biased region" description="Polar residues" evidence="1">
    <location>
        <begin position="90"/>
        <end position="105"/>
    </location>
</feature>
<dbReference type="WBParaSite" id="SBAD_0001256401-mRNA-1">
    <property type="protein sequence ID" value="SBAD_0001256401-mRNA-1"/>
    <property type="gene ID" value="SBAD_0001256401"/>
</dbReference>
<feature type="region of interest" description="Disordered" evidence="1">
    <location>
        <begin position="338"/>
        <end position="360"/>
    </location>
</feature>
<keyword evidence="3" id="KW-1185">Reference proteome</keyword>
<dbReference type="AlphaFoldDB" id="A0A183J8G1"/>
<protein>
    <submittedName>
        <fullName evidence="4">WH2 domain-containing protein</fullName>
    </submittedName>
</protein>